<evidence type="ECO:0000313" key="4">
    <source>
        <dbReference type="WBParaSite" id="NBR_0000532001-mRNA-1"/>
    </source>
</evidence>
<dbReference type="Proteomes" id="UP000271162">
    <property type="component" value="Unassembled WGS sequence"/>
</dbReference>
<keyword evidence="3" id="KW-1185">Reference proteome</keyword>
<dbReference type="EMBL" id="UYSL01012453">
    <property type="protein sequence ID" value="VDL68914.1"/>
    <property type="molecule type" value="Genomic_DNA"/>
</dbReference>
<evidence type="ECO:0000256" key="1">
    <source>
        <dbReference type="SAM" id="MobiDB-lite"/>
    </source>
</evidence>
<reference evidence="2 3" key="2">
    <citation type="submission" date="2018-11" db="EMBL/GenBank/DDBJ databases">
        <authorList>
            <consortium name="Pathogen Informatics"/>
        </authorList>
    </citation>
    <scope>NUCLEOTIDE SEQUENCE [LARGE SCALE GENOMIC DNA]</scope>
</reference>
<evidence type="ECO:0000313" key="2">
    <source>
        <dbReference type="EMBL" id="VDL68914.1"/>
    </source>
</evidence>
<sequence>MDGPSSSTIARKPPPGWTHGPESLPAGLYPARQTTRLGRCQKDGSRGCIQMVVCSLSTTTTDEHNGRIHDSKTKA</sequence>
<protein>
    <submittedName>
        <fullName evidence="2 4">Uncharacterized protein</fullName>
    </submittedName>
</protein>
<evidence type="ECO:0000313" key="3">
    <source>
        <dbReference type="Proteomes" id="UP000271162"/>
    </source>
</evidence>
<accession>A0A0N4XS18</accession>
<organism evidence="4">
    <name type="scientific">Nippostrongylus brasiliensis</name>
    <name type="common">Rat hookworm</name>
    <dbReference type="NCBI Taxonomy" id="27835"/>
    <lineage>
        <taxon>Eukaryota</taxon>
        <taxon>Metazoa</taxon>
        <taxon>Ecdysozoa</taxon>
        <taxon>Nematoda</taxon>
        <taxon>Chromadorea</taxon>
        <taxon>Rhabditida</taxon>
        <taxon>Rhabditina</taxon>
        <taxon>Rhabditomorpha</taxon>
        <taxon>Strongyloidea</taxon>
        <taxon>Heligmosomidae</taxon>
        <taxon>Nippostrongylus</taxon>
    </lineage>
</organism>
<dbReference type="WBParaSite" id="NBR_0000532001-mRNA-1">
    <property type="protein sequence ID" value="NBR_0000532001-mRNA-1"/>
    <property type="gene ID" value="NBR_0000532001"/>
</dbReference>
<gene>
    <name evidence="2" type="ORF">NBR_LOCUS5325</name>
</gene>
<proteinExistence type="predicted"/>
<name>A0A0N4XS18_NIPBR</name>
<reference evidence="4" key="1">
    <citation type="submission" date="2017-02" db="UniProtKB">
        <authorList>
            <consortium name="WormBaseParasite"/>
        </authorList>
    </citation>
    <scope>IDENTIFICATION</scope>
</reference>
<feature type="region of interest" description="Disordered" evidence="1">
    <location>
        <begin position="1"/>
        <end position="28"/>
    </location>
</feature>
<dbReference type="AlphaFoldDB" id="A0A0N4XS18"/>